<name>G2H2A7_9ENTR</name>
<proteinExistence type="predicted"/>
<gene>
    <name evidence="1" type="ORF">Rin_00022060</name>
</gene>
<accession>G2H2A7</accession>
<comment type="caution">
    <text evidence="1">The sequence shown here is derived from an EMBL/GenBank/DDBJ whole genome shotgun (WGS) entry which is preliminary data.</text>
</comment>
<protein>
    <submittedName>
        <fullName evidence="1">Uncharacterized protein</fullName>
    </submittedName>
</protein>
<keyword evidence="2" id="KW-1185">Reference proteome</keyword>
<evidence type="ECO:0000313" key="1">
    <source>
        <dbReference type="EMBL" id="EGY27875.1"/>
    </source>
</evidence>
<dbReference type="Proteomes" id="UP000004116">
    <property type="component" value="Unassembled WGS sequence"/>
</dbReference>
<dbReference type="AlphaFoldDB" id="G2H2A7"/>
<sequence length="65" mass="7292">MLSEREYQYPLFGKKTRIIKKLIVPTALQIAAFLSKISWKCSHQSNLIQGGGAQTVQIVRQATTT</sequence>
<evidence type="ECO:0000313" key="2">
    <source>
        <dbReference type="Proteomes" id="UP000004116"/>
    </source>
</evidence>
<reference evidence="1 2" key="1">
    <citation type="journal article" date="2012" name="Genome Res.">
        <title>Genomic basis of endosymbiont-conferred protection against an insect parasitoid.</title>
        <authorList>
            <person name="Hansen A.K."/>
            <person name="Vorburger C."/>
            <person name="Moran N.A."/>
        </authorList>
    </citation>
    <scope>NUCLEOTIDE SEQUENCE [LARGE SCALE GENOMIC DNA]</scope>
    <source>
        <strain evidence="2">R5.15</strain>
    </source>
</reference>
<dbReference type="EMBL" id="AGCA01000520">
    <property type="protein sequence ID" value="EGY27875.1"/>
    <property type="molecule type" value="Genomic_DNA"/>
</dbReference>
<organism evidence="1 2">
    <name type="scientific">Candidatus Regiella insecticola 5.15</name>
    <dbReference type="NCBI Taxonomy" id="1005043"/>
    <lineage>
        <taxon>Bacteria</taxon>
        <taxon>Pseudomonadati</taxon>
        <taxon>Pseudomonadota</taxon>
        <taxon>Gammaproteobacteria</taxon>
        <taxon>Enterobacterales</taxon>
        <taxon>Enterobacteriaceae</taxon>
        <taxon>aphid secondary symbionts</taxon>
        <taxon>Candidatus Regiella</taxon>
    </lineage>
</organism>